<name>A0A346RNM4_9ABAC</name>
<proteinExistence type="predicted"/>
<keyword evidence="2" id="KW-1185">Reference proteome</keyword>
<evidence type="ECO:0000313" key="2">
    <source>
        <dbReference type="Proteomes" id="UP000500845"/>
    </source>
</evidence>
<protein>
    <submittedName>
        <fullName evidence="1">Orf5</fullName>
    </submittedName>
</protein>
<dbReference type="EMBL" id="MH394321">
    <property type="protein sequence ID" value="AXS67671.1"/>
    <property type="molecule type" value="Genomic_DNA"/>
</dbReference>
<dbReference type="Proteomes" id="UP000500845">
    <property type="component" value="Segment"/>
</dbReference>
<sequence>MFNNLIRQYKISEKETGDAKKLRQIDAFNFCRYIQNYYEFNTDQSSFYLYNIRTAVIKYDLILRMEKFKKFVKRRYFKEHGVRMHQDKVMCPDKHYVDIYKPKLTKIHLTSKEEKYSDDSDLDSSEDEGFGGLRQRPRSPIRFRIVNNTRVMSRYYPQY</sequence>
<accession>A0A346RNM4</accession>
<dbReference type="RefSeq" id="YP_010086879.1">
    <property type="nucleotide sequence ID" value="NC_055500.1"/>
</dbReference>
<dbReference type="KEGG" id="vg:65102124"/>
<dbReference type="GeneID" id="65102124"/>
<reference evidence="1 2" key="1">
    <citation type="journal article" date="2018" name="J. Invertebr. Pathol.">
        <title>Morphological, genetic and biological characterisation of a novel alphabaculovirus isolated from Cryptophlebia peltastica (Lepidoptera: Tortricidae).</title>
        <authorList>
            <person name="Marsberg T."/>
            <person name="Jukes M.D."/>
            <person name="Krejmer-Rabalska M."/>
            <person name="Rabalski L."/>
            <person name="Knox C.M."/>
            <person name="Moore S.D."/>
            <person name="Hill M.P."/>
            <person name="Szewczyk B."/>
        </authorList>
    </citation>
    <scope>NUCLEOTIDE SEQUENCE [LARGE SCALE GENOMIC DNA]</scope>
    <source>
        <strain evidence="1">SA</strain>
    </source>
</reference>
<evidence type="ECO:0000313" key="1">
    <source>
        <dbReference type="EMBL" id="AXS67671.1"/>
    </source>
</evidence>
<organism evidence="1 2">
    <name type="scientific">Cryptophlebia peltastica nucleopolyhedrovirus</name>
    <dbReference type="NCBI Taxonomy" id="2304025"/>
    <lineage>
        <taxon>Viruses</taxon>
        <taxon>Viruses incertae sedis</taxon>
        <taxon>Naldaviricetes</taxon>
        <taxon>Lefavirales</taxon>
        <taxon>Baculoviridae</taxon>
        <taxon>Alphabaculovirus</taxon>
        <taxon>Alphabaculovirus crypeltasticae</taxon>
    </lineage>
</organism>